<dbReference type="PANTHER" id="PTHR24342:SF20">
    <property type="entry name" value="MYOSIN LIGHT CHAIN KINASE, SMOOTH MUSCLE"/>
    <property type="match status" value="1"/>
</dbReference>
<dbReference type="RefSeq" id="XP_022663124.1">
    <property type="nucleotide sequence ID" value="XM_022807389.1"/>
</dbReference>
<dbReference type="EnsemblMetazoa" id="XM_022807387">
    <property type="protein sequence ID" value="XP_022663122"/>
    <property type="gene ID" value="LOC111251098"/>
</dbReference>
<dbReference type="GO" id="GO:0004674">
    <property type="term" value="F:protein serine/threonine kinase activity"/>
    <property type="evidence" value="ECO:0007669"/>
    <property type="project" value="UniProtKB-KW"/>
</dbReference>
<keyword evidence="3 6" id="KW-0547">Nucleotide-binding</keyword>
<name>A0A7M7KB74_VARDE</name>
<dbReference type="Proteomes" id="UP000594260">
    <property type="component" value="Unplaced"/>
</dbReference>
<evidence type="ECO:0000256" key="5">
    <source>
        <dbReference type="ARBA" id="ARBA00022840"/>
    </source>
</evidence>
<dbReference type="RefSeq" id="XP_022663123.1">
    <property type="nucleotide sequence ID" value="XM_022807388.1"/>
</dbReference>
<dbReference type="InterPro" id="IPR013783">
    <property type="entry name" value="Ig-like_fold"/>
</dbReference>
<dbReference type="Gene3D" id="3.30.200.20">
    <property type="entry name" value="Phosphorylase Kinase, domain 1"/>
    <property type="match status" value="1"/>
</dbReference>
<evidence type="ECO:0000313" key="9">
    <source>
        <dbReference type="Proteomes" id="UP000594260"/>
    </source>
</evidence>
<dbReference type="EnsemblMetazoa" id="XM_022807386">
    <property type="protein sequence ID" value="XP_022663121"/>
    <property type="gene ID" value="LOC111251098"/>
</dbReference>
<accession>A0A7M7KB74</accession>
<protein>
    <recommendedName>
        <fullName evidence="7">Protein kinase domain-containing protein</fullName>
    </recommendedName>
</protein>
<evidence type="ECO:0000313" key="8">
    <source>
        <dbReference type="EnsemblMetazoa" id="XP_022663123"/>
    </source>
</evidence>
<dbReference type="RefSeq" id="XP_022663122.1">
    <property type="nucleotide sequence ID" value="XM_022807387.1"/>
</dbReference>
<evidence type="ECO:0000259" key="7">
    <source>
        <dbReference type="PROSITE" id="PS50011"/>
    </source>
</evidence>
<evidence type="ECO:0000256" key="4">
    <source>
        <dbReference type="ARBA" id="ARBA00022777"/>
    </source>
</evidence>
<sequence>MAPSVSFKTRSPRKVAIGCNTRILVVSPDASAATWRLNNCLISQDEARIRQRVLSGGVFVLDVLEVTKLDEGNIEVTLENDEGDRICEEFRLELLELYPEGWCCSLIRGLPGHVQLTRGADATLRTRFLANPKPEFTWLQNGVPIEQSQSMDADNCKSVRPHGDLLALLSGDSSELQLKAIGENSPITHFHICAIVDNDYGCDYRTVELTVWDAHERVSIEQLEKFAAQYVLEEHIIGTGRFGTVYTCQDKSSGRQVAAKIIKTITSRESLAVEREVEVLNRFRMHPKLLTLLGVYRGPKEMILVTEFVAGGELFERVVAEEFCLTEQDCVQFLRQILDAMDFVHVQNVLHLDLKPENILCTDASGYNIKIIDFGLAQHYDPSGDLRILFGTPEFVAPEVISYEPVSPKSDMWSIGVITYVLLSGLSPFMGDTDDQTFQNVISVDYEFDADAFEDISSEAVAFVKRLLVKEPTLRPSCEECLLDPWLSGDIDNPSRKKILINTKKLKSFVVRRKWLKGANVICALNRLGVFRSSNEKDKLLCVELPNDRE</sequence>
<proteinExistence type="predicted"/>
<dbReference type="Pfam" id="PF00069">
    <property type="entry name" value="Pkinase"/>
    <property type="match status" value="1"/>
</dbReference>
<reference evidence="8" key="1">
    <citation type="submission" date="2021-01" db="UniProtKB">
        <authorList>
            <consortium name="EnsemblMetazoa"/>
        </authorList>
    </citation>
    <scope>IDENTIFICATION</scope>
</reference>
<dbReference type="AlphaFoldDB" id="A0A7M7KB74"/>
<evidence type="ECO:0000256" key="2">
    <source>
        <dbReference type="ARBA" id="ARBA00022679"/>
    </source>
</evidence>
<dbReference type="EnsemblMetazoa" id="XM_022807390">
    <property type="protein sequence ID" value="XP_022663125"/>
    <property type="gene ID" value="LOC111251098"/>
</dbReference>
<dbReference type="Gene3D" id="1.10.510.10">
    <property type="entry name" value="Transferase(Phosphotransferase) domain 1"/>
    <property type="match status" value="1"/>
</dbReference>
<dbReference type="SUPFAM" id="SSF48726">
    <property type="entry name" value="Immunoglobulin"/>
    <property type="match status" value="1"/>
</dbReference>
<dbReference type="PROSITE" id="PS00108">
    <property type="entry name" value="PROTEIN_KINASE_ST"/>
    <property type="match status" value="1"/>
</dbReference>
<dbReference type="PANTHER" id="PTHR24342">
    <property type="entry name" value="SERINE/THREONINE-PROTEIN KINASE 17"/>
    <property type="match status" value="1"/>
</dbReference>
<dbReference type="InterPro" id="IPR011009">
    <property type="entry name" value="Kinase-like_dom_sf"/>
</dbReference>
<dbReference type="PROSITE" id="PS00107">
    <property type="entry name" value="PROTEIN_KINASE_ATP"/>
    <property type="match status" value="1"/>
</dbReference>
<dbReference type="KEGG" id="vde:111251098"/>
<dbReference type="GO" id="GO:0043065">
    <property type="term" value="P:positive regulation of apoptotic process"/>
    <property type="evidence" value="ECO:0007669"/>
    <property type="project" value="TreeGrafter"/>
</dbReference>
<evidence type="ECO:0000256" key="3">
    <source>
        <dbReference type="ARBA" id="ARBA00022741"/>
    </source>
</evidence>
<dbReference type="SMART" id="SM00220">
    <property type="entry name" value="S_TKc"/>
    <property type="match status" value="1"/>
</dbReference>
<dbReference type="RefSeq" id="XP_022663125.1">
    <property type="nucleotide sequence ID" value="XM_022807390.1"/>
</dbReference>
<keyword evidence="9" id="KW-1185">Reference proteome</keyword>
<feature type="domain" description="Protein kinase" evidence="7">
    <location>
        <begin position="231"/>
        <end position="487"/>
    </location>
</feature>
<dbReference type="InterPro" id="IPR036179">
    <property type="entry name" value="Ig-like_dom_sf"/>
</dbReference>
<dbReference type="InterPro" id="IPR008271">
    <property type="entry name" value="Ser/Thr_kinase_AS"/>
</dbReference>
<dbReference type="InterPro" id="IPR017441">
    <property type="entry name" value="Protein_kinase_ATP_BS"/>
</dbReference>
<keyword evidence="4" id="KW-0418">Kinase</keyword>
<evidence type="ECO:0000256" key="1">
    <source>
        <dbReference type="ARBA" id="ARBA00022527"/>
    </source>
</evidence>
<evidence type="ECO:0000256" key="6">
    <source>
        <dbReference type="PROSITE-ProRule" id="PRU10141"/>
    </source>
</evidence>
<dbReference type="OrthoDB" id="6494658at2759"/>
<dbReference type="SUPFAM" id="SSF56112">
    <property type="entry name" value="Protein kinase-like (PK-like)"/>
    <property type="match status" value="1"/>
</dbReference>
<dbReference type="InterPro" id="IPR000719">
    <property type="entry name" value="Prot_kinase_dom"/>
</dbReference>
<dbReference type="GO" id="GO:0005524">
    <property type="term" value="F:ATP binding"/>
    <property type="evidence" value="ECO:0007669"/>
    <property type="project" value="UniProtKB-UniRule"/>
</dbReference>
<dbReference type="Gene3D" id="2.60.40.10">
    <property type="entry name" value="Immunoglobulins"/>
    <property type="match status" value="1"/>
</dbReference>
<dbReference type="InParanoid" id="A0A7M7KB74"/>
<dbReference type="GeneID" id="111251098"/>
<dbReference type="RefSeq" id="XP_022663121.1">
    <property type="nucleotide sequence ID" value="XM_022807386.1"/>
</dbReference>
<dbReference type="EnsemblMetazoa" id="XM_022807388">
    <property type="protein sequence ID" value="XP_022663123"/>
    <property type="gene ID" value="LOC111251098"/>
</dbReference>
<dbReference type="EnsemblMetazoa" id="XM_022807389">
    <property type="protein sequence ID" value="XP_022663124"/>
    <property type="gene ID" value="LOC111251098"/>
</dbReference>
<keyword evidence="5 6" id="KW-0067">ATP-binding</keyword>
<dbReference type="PROSITE" id="PS50011">
    <property type="entry name" value="PROTEIN_KINASE_DOM"/>
    <property type="match status" value="1"/>
</dbReference>
<dbReference type="GO" id="GO:0035556">
    <property type="term" value="P:intracellular signal transduction"/>
    <property type="evidence" value="ECO:0007669"/>
    <property type="project" value="TreeGrafter"/>
</dbReference>
<keyword evidence="2" id="KW-0808">Transferase</keyword>
<dbReference type="FunFam" id="1.10.510.10:FF:000594">
    <property type="entry name" value="Myosin light chain kinase isoform-III"/>
    <property type="match status" value="1"/>
</dbReference>
<organism evidence="8 9">
    <name type="scientific">Varroa destructor</name>
    <name type="common">Honeybee mite</name>
    <dbReference type="NCBI Taxonomy" id="109461"/>
    <lineage>
        <taxon>Eukaryota</taxon>
        <taxon>Metazoa</taxon>
        <taxon>Ecdysozoa</taxon>
        <taxon>Arthropoda</taxon>
        <taxon>Chelicerata</taxon>
        <taxon>Arachnida</taxon>
        <taxon>Acari</taxon>
        <taxon>Parasitiformes</taxon>
        <taxon>Mesostigmata</taxon>
        <taxon>Gamasina</taxon>
        <taxon>Dermanyssoidea</taxon>
        <taxon>Varroidae</taxon>
        <taxon>Varroa</taxon>
    </lineage>
</organism>
<keyword evidence="1" id="KW-0723">Serine/threonine-protein kinase</keyword>
<dbReference type="GO" id="GO:0005634">
    <property type="term" value="C:nucleus"/>
    <property type="evidence" value="ECO:0007669"/>
    <property type="project" value="TreeGrafter"/>
</dbReference>
<feature type="binding site" evidence="6">
    <location>
        <position position="260"/>
    </location>
    <ligand>
        <name>ATP</name>
        <dbReference type="ChEBI" id="CHEBI:30616"/>
    </ligand>
</feature>